<dbReference type="AlphaFoldDB" id="A0A317JSD5"/>
<keyword evidence="4 7" id="KW-0689">Ribosomal protein</keyword>
<evidence type="ECO:0000259" key="10">
    <source>
        <dbReference type="SMART" id="SM01390"/>
    </source>
</evidence>
<dbReference type="PANTHER" id="PTHR11831">
    <property type="entry name" value="30S 40S RIBOSOMAL PROTEIN"/>
    <property type="match status" value="1"/>
</dbReference>
<keyword evidence="3 7" id="KW-0694">RNA-binding</keyword>
<keyword evidence="5 7" id="KW-0687">Ribonucleoprotein</keyword>
<dbReference type="InterPro" id="IPR036986">
    <property type="entry name" value="S4_RNA-bd_sf"/>
</dbReference>
<dbReference type="CDD" id="cd00165">
    <property type="entry name" value="S4"/>
    <property type="match status" value="1"/>
</dbReference>
<dbReference type="InterPro" id="IPR001912">
    <property type="entry name" value="Ribosomal_uS4_N"/>
</dbReference>
<dbReference type="InterPro" id="IPR002942">
    <property type="entry name" value="S4_RNA-bd"/>
</dbReference>
<comment type="function">
    <text evidence="7">With S5 and S12 plays an important role in translational accuracy.</text>
</comment>
<dbReference type="SMART" id="SM01390">
    <property type="entry name" value="Ribosomal_S4"/>
    <property type="match status" value="1"/>
</dbReference>
<dbReference type="Gene3D" id="3.10.290.10">
    <property type="entry name" value="RNA-binding S4 domain"/>
    <property type="match status" value="1"/>
</dbReference>
<proteinExistence type="inferred from homology"/>
<evidence type="ECO:0000256" key="5">
    <source>
        <dbReference type="ARBA" id="ARBA00023274"/>
    </source>
</evidence>
<comment type="subunit">
    <text evidence="7">Part of the 30S ribosomal subunit. Contacts protein S5. The interaction surface between S4 and S5 is involved in control of translational fidelity.</text>
</comment>
<evidence type="ECO:0000256" key="4">
    <source>
        <dbReference type="ARBA" id="ARBA00022980"/>
    </source>
</evidence>
<evidence type="ECO:0000313" key="11">
    <source>
        <dbReference type="EMBL" id="PWU23141.1"/>
    </source>
</evidence>
<sequence length="202" mass="22851">MARYTGPKQRLQRSLGEDMGLKTNAVKVQRRLTVPPGQHGHKGHKKMSDYGTQLKEKQKLRITYGVVEKQLRKYYDIATKTPASTGTALLKLLERRLDNVVYRLGFAPTRASARQLVAHNHILLNGKKANVPSIIVKMGDVITLKEKTTKIPVVASLLADKTKNVPAWVERQATSGKIVRFPERDEIDTTVNEQFVVEYYSR</sequence>
<comment type="similarity">
    <text evidence="1 7 8">Belongs to the universal ribosomal protein uS4 family.</text>
</comment>
<dbReference type="InterPro" id="IPR018079">
    <property type="entry name" value="Ribosomal_uS4_CS"/>
</dbReference>
<organism evidence="11 12">
    <name type="scientific">Candidatus Cerribacteria bacterium 'Amazon FNV 2010 28 9'</name>
    <dbReference type="NCBI Taxonomy" id="2081795"/>
    <lineage>
        <taxon>Bacteria</taxon>
        <taxon>Candidatus Cerribacteria</taxon>
    </lineage>
</organism>
<accession>A0A317JSD5</accession>
<dbReference type="SMART" id="SM00363">
    <property type="entry name" value="S4"/>
    <property type="match status" value="1"/>
</dbReference>
<dbReference type="GO" id="GO:0006412">
    <property type="term" value="P:translation"/>
    <property type="evidence" value="ECO:0007669"/>
    <property type="project" value="UniProtKB-UniRule"/>
</dbReference>
<dbReference type="SUPFAM" id="SSF55174">
    <property type="entry name" value="Alpha-L RNA-binding motif"/>
    <property type="match status" value="1"/>
</dbReference>
<dbReference type="Gene3D" id="1.10.1050.10">
    <property type="entry name" value="Ribosomal Protein S4 Delta 41, Chain A, domain 1"/>
    <property type="match status" value="1"/>
</dbReference>
<evidence type="ECO:0000256" key="6">
    <source>
        <dbReference type="ARBA" id="ARBA00035254"/>
    </source>
</evidence>
<dbReference type="GO" id="GO:0019843">
    <property type="term" value="F:rRNA binding"/>
    <property type="evidence" value="ECO:0007669"/>
    <property type="project" value="UniProtKB-UniRule"/>
</dbReference>
<dbReference type="PANTHER" id="PTHR11831:SF4">
    <property type="entry name" value="SMALL RIBOSOMAL SUBUNIT PROTEIN US4M"/>
    <property type="match status" value="1"/>
</dbReference>
<protein>
    <recommendedName>
        <fullName evidence="6 7">Small ribosomal subunit protein uS4</fullName>
    </recommendedName>
</protein>
<dbReference type="HAMAP" id="MF_01306_B">
    <property type="entry name" value="Ribosomal_uS4_B"/>
    <property type="match status" value="1"/>
</dbReference>
<dbReference type="Proteomes" id="UP000246104">
    <property type="component" value="Unassembled WGS sequence"/>
</dbReference>
<dbReference type="GO" id="GO:0003735">
    <property type="term" value="F:structural constituent of ribosome"/>
    <property type="evidence" value="ECO:0007669"/>
    <property type="project" value="InterPro"/>
</dbReference>
<evidence type="ECO:0000256" key="7">
    <source>
        <dbReference type="HAMAP-Rule" id="MF_01306"/>
    </source>
</evidence>
<name>A0A317JSD5_9BACT</name>
<dbReference type="InterPro" id="IPR005709">
    <property type="entry name" value="Ribosomal_uS4_bac-type"/>
</dbReference>
<feature type="domain" description="Small ribosomal subunit protein uS4 N-terminal" evidence="10">
    <location>
        <begin position="3"/>
        <end position="94"/>
    </location>
</feature>
<gene>
    <name evidence="7" type="primary">rpsD</name>
    <name evidence="11" type="ORF">C5B42_04110</name>
</gene>
<evidence type="ECO:0000256" key="3">
    <source>
        <dbReference type="ARBA" id="ARBA00022884"/>
    </source>
</evidence>
<evidence type="ECO:0000256" key="2">
    <source>
        <dbReference type="ARBA" id="ARBA00022730"/>
    </source>
</evidence>
<dbReference type="PROSITE" id="PS00632">
    <property type="entry name" value="RIBOSOMAL_S4"/>
    <property type="match status" value="1"/>
</dbReference>
<comment type="caution">
    <text evidence="11">The sequence shown here is derived from an EMBL/GenBank/DDBJ whole genome shotgun (WGS) entry which is preliminary data.</text>
</comment>
<dbReference type="PROSITE" id="PS50889">
    <property type="entry name" value="S4"/>
    <property type="match status" value="1"/>
</dbReference>
<evidence type="ECO:0000256" key="1">
    <source>
        <dbReference type="ARBA" id="ARBA00007465"/>
    </source>
</evidence>
<dbReference type="NCBIfam" id="NF003717">
    <property type="entry name" value="PRK05327.1"/>
    <property type="match status" value="1"/>
</dbReference>
<dbReference type="Pfam" id="PF00163">
    <property type="entry name" value="Ribosomal_S4"/>
    <property type="match status" value="1"/>
</dbReference>
<dbReference type="GO" id="GO:0042274">
    <property type="term" value="P:ribosomal small subunit biogenesis"/>
    <property type="evidence" value="ECO:0007669"/>
    <property type="project" value="TreeGrafter"/>
</dbReference>
<comment type="function">
    <text evidence="7">One of the primary rRNA binding proteins, it binds directly to 16S rRNA where it nucleates assembly of the body of the 30S subunit.</text>
</comment>
<dbReference type="FunFam" id="3.10.290.10:FF:000001">
    <property type="entry name" value="30S ribosomal protein S4"/>
    <property type="match status" value="1"/>
</dbReference>
<keyword evidence="2 7" id="KW-0699">rRNA-binding</keyword>
<reference evidence="11 12" key="1">
    <citation type="submission" date="2018-02" db="EMBL/GenBank/DDBJ databases">
        <title>Genomic Reconstructions from Amazon Rainforest and Pasture Soil Reveal Novel Insights into the Physiology of Candidate Phyla in Tropical Sites.</title>
        <authorList>
            <person name="Kroeger M.E."/>
            <person name="Delmont T."/>
            <person name="Eren A.M."/>
            <person name="Guo J."/>
            <person name="Meyer K.M."/>
            <person name="Khan K."/>
            <person name="Rodrigues J.L.M."/>
            <person name="Bohannan B.J.M."/>
            <person name="Tringe S."/>
            <person name="Borges C.D."/>
            <person name="Tiedje J."/>
            <person name="Tsai S.M."/>
            <person name="Nusslein K."/>
        </authorList>
    </citation>
    <scope>NUCLEOTIDE SEQUENCE [LARGE SCALE GENOMIC DNA]</scope>
    <source>
        <strain evidence="11">Amazon FNV 2010 28 9</strain>
    </source>
</reference>
<dbReference type="NCBIfam" id="TIGR01017">
    <property type="entry name" value="rpsD_bact"/>
    <property type="match status" value="1"/>
</dbReference>
<evidence type="ECO:0000256" key="8">
    <source>
        <dbReference type="RuleBase" id="RU003699"/>
    </source>
</evidence>
<dbReference type="Pfam" id="PF01479">
    <property type="entry name" value="S4"/>
    <property type="match status" value="1"/>
</dbReference>
<dbReference type="GO" id="GO:0015935">
    <property type="term" value="C:small ribosomal subunit"/>
    <property type="evidence" value="ECO:0007669"/>
    <property type="project" value="InterPro"/>
</dbReference>
<evidence type="ECO:0000259" key="9">
    <source>
        <dbReference type="SMART" id="SM00363"/>
    </source>
</evidence>
<feature type="domain" description="RNA-binding S4" evidence="9">
    <location>
        <begin position="95"/>
        <end position="159"/>
    </location>
</feature>
<evidence type="ECO:0000313" key="12">
    <source>
        <dbReference type="Proteomes" id="UP000246104"/>
    </source>
</evidence>
<dbReference type="EMBL" id="PSRQ01000045">
    <property type="protein sequence ID" value="PWU23141.1"/>
    <property type="molecule type" value="Genomic_DNA"/>
</dbReference>
<dbReference type="InterPro" id="IPR022801">
    <property type="entry name" value="Ribosomal_uS4"/>
</dbReference>